<dbReference type="PROSITE" id="PS51078">
    <property type="entry name" value="ICLR_ED"/>
    <property type="match status" value="1"/>
</dbReference>
<proteinExistence type="predicted"/>
<evidence type="ECO:0000313" key="7">
    <source>
        <dbReference type="Proteomes" id="UP000237655"/>
    </source>
</evidence>
<dbReference type="KEGG" id="thas:C6Y53_12715"/>
<dbReference type="Gene3D" id="3.30.450.40">
    <property type="match status" value="1"/>
</dbReference>
<accession>A0A2S0MRG4</accession>
<dbReference type="SUPFAM" id="SSF55781">
    <property type="entry name" value="GAF domain-like"/>
    <property type="match status" value="1"/>
</dbReference>
<dbReference type="InterPro" id="IPR014757">
    <property type="entry name" value="Tscrpt_reg_IclR_C"/>
</dbReference>
<protein>
    <submittedName>
        <fullName evidence="6">IclR family transcriptional regulator</fullName>
    </submittedName>
</protein>
<reference evidence="7" key="1">
    <citation type="submission" date="2018-03" db="EMBL/GenBank/DDBJ databases">
        <title>Genomic analysis of the strain SH-1 isolated from shrimp intestine.</title>
        <authorList>
            <person name="Kim Y.-S."/>
            <person name="Kim S.-E."/>
            <person name="Kim K.-H."/>
        </authorList>
    </citation>
    <scope>NUCLEOTIDE SEQUENCE [LARGE SCALE GENOMIC DNA]</scope>
    <source>
        <strain evidence="7">SH-1</strain>
    </source>
</reference>
<evidence type="ECO:0000256" key="3">
    <source>
        <dbReference type="ARBA" id="ARBA00023163"/>
    </source>
</evidence>
<dbReference type="GO" id="GO:0003700">
    <property type="term" value="F:DNA-binding transcription factor activity"/>
    <property type="evidence" value="ECO:0007669"/>
    <property type="project" value="TreeGrafter"/>
</dbReference>
<name>A0A2S0MRG4_9RHOB</name>
<organism evidence="6 7">
    <name type="scientific">Pukyongiella litopenaei</name>
    <dbReference type="NCBI Taxonomy" id="2605946"/>
    <lineage>
        <taxon>Bacteria</taxon>
        <taxon>Pseudomonadati</taxon>
        <taxon>Pseudomonadota</taxon>
        <taxon>Alphaproteobacteria</taxon>
        <taxon>Rhodobacterales</taxon>
        <taxon>Paracoccaceae</taxon>
        <taxon>Pukyongiella</taxon>
    </lineage>
</organism>
<dbReference type="InterPro" id="IPR029016">
    <property type="entry name" value="GAF-like_dom_sf"/>
</dbReference>
<dbReference type="SMART" id="SM00346">
    <property type="entry name" value="HTH_ICLR"/>
    <property type="match status" value="1"/>
</dbReference>
<feature type="domain" description="HTH iclR-type" evidence="4">
    <location>
        <begin position="1"/>
        <end position="61"/>
    </location>
</feature>
<gene>
    <name evidence="6" type="ORF">C6Y53_12715</name>
</gene>
<feature type="domain" description="IclR-ED" evidence="5">
    <location>
        <begin position="62"/>
        <end position="245"/>
    </location>
</feature>
<evidence type="ECO:0000256" key="2">
    <source>
        <dbReference type="ARBA" id="ARBA00023125"/>
    </source>
</evidence>
<dbReference type="Pfam" id="PF09339">
    <property type="entry name" value="HTH_IclR"/>
    <property type="match status" value="1"/>
</dbReference>
<evidence type="ECO:0000259" key="5">
    <source>
        <dbReference type="PROSITE" id="PS51078"/>
    </source>
</evidence>
<evidence type="ECO:0000259" key="4">
    <source>
        <dbReference type="PROSITE" id="PS51077"/>
    </source>
</evidence>
<dbReference type="InterPro" id="IPR005471">
    <property type="entry name" value="Tscrpt_reg_IclR_N"/>
</dbReference>
<keyword evidence="7" id="KW-1185">Reference proteome</keyword>
<dbReference type="PANTHER" id="PTHR30136">
    <property type="entry name" value="HELIX-TURN-HELIX TRANSCRIPTIONAL REGULATOR, ICLR FAMILY"/>
    <property type="match status" value="1"/>
</dbReference>
<dbReference type="PANTHER" id="PTHR30136:SF24">
    <property type="entry name" value="HTH-TYPE TRANSCRIPTIONAL REPRESSOR ALLR"/>
    <property type="match status" value="1"/>
</dbReference>
<dbReference type="EMBL" id="CP027665">
    <property type="protein sequence ID" value="AVO38462.1"/>
    <property type="molecule type" value="Genomic_DNA"/>
</dbReference>
<dbReference type="Gene3D" id="1.10.10.10">
    <property type="entry name" value="Winged helix-like DNA-binding domain superfamily/Winged helix DNA-binding domain"/>
    <property type="match status" value="1"/>
</dbReference>
<dbReference type="AlphaFoldDB" id="A0A2S0MRG4"/>
<sequence length="270" mass="29153">MQERQIQLLEAIAGAASPPSVRELAELTGLPRATIYRNITSLVDCGFVETVDGENRYVLGMRFVRIALTGKSDAHVINATSAMMLKLVQELGETAFLARYRGGRVDLVHIEVPTDPTQSYIYPGLGPRPAHACSAAKVIAAFIAPELRDDLVEPYPVRFNRNTITDPDQIAREIEQVRHHGYAICDGDMEDGVASIAVPIDIDRLGAIFSIGLVGPSSRITPMMNSRILPVLTAEAARAAAAIQHCSFIEAETTNTEAPAAAREGRVGAH</sequence>
<dbReference type="InterPro" id="IPR036388">
    <property type="entry name" value="WH-like_DNA-bd_sf"/>
</dbReference>
<keyword evidence="3" id="KW-0804">Transcription</keyword>
<dbReference type="GO" id="GO:0003677">
    <property type="term" value="F:DNA binding"/>
    <property type="evidence" value="ECO:0007669"/>
    <property type="project" value="UniProtKB-KW"/>
</dbReference>
<evidence type="ECO:0000313" key="6">
    <source>
        <dbReference type="EMBL" id="AVO38462.1"/>
    </source>
</evidence>
<dbReference type="InterPro" id="IPR050707">
    <property type="entry name" value="HTH_MetabolicPath_Reg"/>
</dbReference>
<dbReference type="RefSeq" id="WP_106472775.1">
    <property type="nucleotide sequence ID" value="NZ_CP027665.1"/>
</dbReference>
<dbReference type="GO" id="GO:0045892">
    <property type="term" value="P:negative regulation of DNA-templated transcription"/>
    <property type="evidence" value="ECO:0007669"/>
    <property type="project" value="TreeGrafter"/>
</dbReference>
<dbReference type="Proteomes" id="UP000237655">
    <property type="component" value="Chromosome"/>
</dbReference>
<evidence type="ECO:0000256" key="1">
    <source>
        <dbReference type="ARBA" id="ARBA00023015"/>
    </source>
</evidence>
<keyword evidence="1" id="KW-0805">Transcription regulation</keyword>
<dbReference type="InterPro" id="IPR036390">
    <property type="entry name" value="WH_DNA-bd_sf"/>
</dbReference>
<dbReference type="PROSITE" id="PS51077">
    <property type="entry name" value="HTH_ICLR"/>
    <property type="match status" value="1"/>
</dbReference>
<dbReference type="Pfam" id="PF01614">
    <property type="entry name" value="IclR_C"/>
    <property type="match status" value="1"/>
</dbReference>
<keyword evidence="2" id="KW-0238">DNA-binding</keyword>
<dbReference type="SUPFAM" id="SSF46785">
    <property type="entry name" value="Winged helix' DNA-binding domain"/>
    <property type="match status" value="1"/>
</dbReference>